<dbReference type="RefSeq" id="WP_091436844.1">
    <property type="nucleotide sequence ID" value="NZ_FMTP01000001.1"/>
</dbReference>
<dbReference type="Pfam" id="PF01081">
    <property type="entry name" value="Aldolase"/>
    <property type="match status" value="1"/>
</dbReference>
<proteinExistence type="inferred from homology"/>
<dbReference type="AlphaFoldDB" id="A0A1G4QF81"/>
<dbReference type="STRING" id="177413.SAMN05660859_1163"/>
<evidence type="ECO:0000256" key="4">
    <source>
        <dbReference type="ARBA" id="ARBA00023239"/>
    </source>
</evidence>
<keyword evidence="4" id="KW-0456">Lyase</keyword>
<dbReference type="InterPro" id="IPR000887">
    <property type="entry name" value="Aldlse_KDPG_KHG"/>
</dbReference>
<evidence type="ECO:0000256" key="3">
    <source>
        <dbReference type="ARBA" id="ARBA00011233"/>
    </source>
</evidence>
<evidence type="ECO:0000256" key="1">
    <source>
        <dbReference type="ARBA" id="ARBA00004761"/>
    </source>
</evidence>
<dbReference type="EMBL" id="FMTP01000001">
    <property type="protein sequence ID" value="SCW43091.1"/>
    <property type="molecule type" value="Genomic_DNA"/>
</dbReference>
<dbReference type="SUPFAM" id="SSF51569">
    <property type="entry name" value="Aldolase"/>
    <property type="match status" value="1"/>
</dbReference>
<protein>
    <submittedName>
        <fullName evidence="6">2-keto-3-deoxy-phosphogalactonate aldolase</fullName>
    </submittedName>
</protein>
<dbReference type="PROSITE" id="PS00160">
    <property type="entry name" value="ALDOLASE_KDPG_KHG_2"/>
    <property type="match status" value="1"/>
</dbReference>
<evidence type="ECO:0000313" key="6">
    <source>
        <dbReference type="EMBL" id="SCW43091.1"/>
    </source>
</evidence>
<dbReference type="CDD" id="cd00452">
    <property type="entry name" value="KDPG_aldolase"/>
    <property type="match status" value="1"/>
</dbReference>
<comment type="pathway">
    <text evidence="1">Carbohydrate acid metabolism.</text>
</comment>
<evidence type="ECO:0000256" key="2">
    <source>
        <dbReference type="ARBA" id="ARBA00006906"/>
    </source>
</evidence>
<dbReference type="GO" id="GO:0016829">
    <property type="term" value="F:lyase activity"/>
    <property type="evidence" value="ECO:0007669"/>
    <property type="project" value="UniProtKB-KW"/>
</dbReference>
<dbReference type="PANTHER" id="PTHR30246:SF1">
    <property type="entry name" value="2-DEHYDRO-3-DEOXY-6-PHOSPHOGALACTONATE ALDOLASE-RELATED"/>
    <property type="match status" value="1"/>
</dbReference>
<organism evidence="6 7">
    <name type="scientific">Ancylobacter rudongensis</name>
    <dbReference type="NCBI Taxonomy" id="177413"/>
    <lineage>
        <taxon>Bacteria</taxon>
        <taxon>Pseudomonadati</taxon>
        <taxon>Pseudomonadota</taxon>
        <taxon>Alphaproteobacteria</taxon>
        <taxon>Hyphomicrobiales</taxon>
        <taxon>Xanthobacteraceae</taxon>
        <taxon>Ancylobacter</taxon>
    </lineage>
</organism>
<reference evidence="7" key="1">
    <citation type="submission" date="2016-10" db="EMBL/GenBank/DDBJ databases">
        <authorList>
            <person name="Varghese N."/>
            <person name="Submissions S."/>
        </authorList>
    </citation>
    <scope>NUCLEOTIDE SEQUENCE [LARGE SCALE GENOMIC DNA]</scope>
    <source>
        <strain evidence="7">CGMCC 1.1761</strain>
    </source>
</reference>
<evidence type="ECO:0000256" key="5">
    <source>
        <dbReference type="ARBA" id="ARBA00023277"/>
    </source>
</evidence>
<comment type="similarity">
    <text evidence="2">Belongs to the KHG/KDPG aldolase family.</text>
</comment>
<dbReference type="InterPro" id="IPR031338">
    <property type="entry name" value="KDPG/KHG_AS_2"/>
</dbReference>
<keyword evidence="5" id="KW-0119">Carbohydrate metabolism</keyword>
<keyword evidence="7" id="KW-1185">Reference proteome</keyword>
<comment type="subunit">
    <text evidence="3">Homotrimer.</text>
</comment>
<dbReference type="PANTHER" id="PTHR30246">
    <property type="entry name" value="2-KETO-3-DEOXY-6-PHOSPHOGLUCONATE ALDOLASE"/>
    <property type="match status" value="1"/>
</dbReference>
<gene>
    <name evidence="6" type="ORF">SAMN05660859_1163</name>
</gene>
<sequence>MTGPSSSHIPWPPMRRGLVAILRGIRPDEAEAIVAALIEEGLEAIEIPLNSPDPFVSIEAAARLAPKGVLIGAGTVLTVEEVDLLNYAGGRLMVSPNVHAVVIARAGAHGMVTMPGVLTPTEALAAVKAGASGLKFFPANLLGPSIIQAISVVLPPGTVIGAVGGVGESEFAAYAAVGIRTFGLGSSLYRPGATAAEVRAKARAVVAAYDAAFPPIETRHAAQ</sequence>
<dbReference type="Gene3D" id="3.20.20.70">
    <property type="entry name" value="Aldolase class I"/>
    <property type="match status" value="1"/>
</dbReference>
<dbReference type="Proteomes" id="UP000198889">
    <property type="component" value="Unassembled WGS sequence"/>
</dbReference>
<evidence type="ECO:0000313" key="7">
    <source>
        <dbReference type="Proteomes" id="UP000198889"/>
    </source>
</evidence>
<dbReference type="InterPro" id="IPR013785">
    <property type="entry name" value="Aldolase_TIM"/>
</dbReference>
<name>A0A1G4QF81_9HYPH</name>
<dbReference type="NCBIfam" id="NF006600">
    <property type="entry name" value="PRK09140.1"/>
    <property type="match status" value="1"/>
</dbReference>
<accession>A0A1G4QF81</accession>